<dbReference type="GO" id="GO:0006310">
    <property type="term" value="P:DNA recombination"/>
    <property type="evidence" value="ECO:0007669"/>
    <property type="project" value="UniProtKB-KW"/>
</dbReference>
<dbReference type="InterPro" id="IPR013762">
    <property type="entry name" value="Integrase-like_cat_sf"/>
</dbReference>
<comment type="caution">
    <text evidence="3">The sequence shown here is derived from an EMBL/GenBank/DDBJ whole genome shotgun (WGS) entry which is preliminary data.</text>
</comment>
<keyword evidence="4" id="KW-1185">Reference proteome</keyword>
<accession>A0A251X1Z8</accession>
<gene>
    <name evidence="3" type="ORF">BVC71_02735</name>
</gene>
<dbReference type="GO" id="GO:0015074">
    <property type="term" value="P:DNA integration"/>
    <property type="evidence" value="ECO:0007669"/>
    <property type="project" value="InterPro"/>
</dbReference>
<organism evidence="3 4">
    <name type="scientific">Marivivens niveibacter</name>
    <dbReference type="NCBI Taxonomy" id="1930667"/>
    <lineage>
        <taxon>Bacteria</taxon>
        <taxon>Pseudomonadati</taxon>
        <taxon>Pseudomonadota</taxon>
        <taxon>Alphaproteobacteria</taxon>
        <taxon>Rhodobacterales</taxon>
        <taxon>Paracoccaceae</taxon>
        <taxon>Marivivens group</taxon>
        <taxon>Marivivens</taxon>
    </lineage>
</organism>
<evidence type="ECO:0000313" key="4">
    <source>
        <dbReference type="Proteomes" id="UP000194664"/>
    </source>
</evidence>
<keyword evidence="1" id="KW-0233">DNA recombination</keyword>
<evidence type="ECO:0000256" key="1">
    <source>
        <dbReference type="ARBA" id="ARBA00023172"/>
    </source>
</evidence>
<dbReference type="InterPro" id="IPR046668">
    <property type="entry name" value="DUF6538"/>
</dbReference>
<feature type="domain" description="Tyr recombinase" evidence="2">
    <location>
        <begin position="244"/>
        <end position="427"/>
    </location>
</feature>
<reference evidence="3 4" key="1">
    <citation type="submission" date="2016-12" db="EMBL/GenBank/DDBJ databases">
        <title>The draft genome sequence of HSLHS2.</title>
        <authorList>
            <person name="Hu D."/>
            <person name="Wang L."/>
            <person name="Shao Z."/>
        </authorList>
    </citation>
    <scope>NUCLEOTIDE SEQUENCE [LARGE SCALE GENOMIC DNA]</scope>
    <source>
        <strain evidence="3">MCCC 1A06712</strain>
    </source>
</reference>
<dbReference type="SUPFAM" id="SSF56349">
    <property type="entry name" value="DNA breaking-rejoining enzymes"/>
    <property type="match status" value="1"/>
</dbReference>
<dbReference type="GO" id="GO:0003677">
    <property type="term" value="F:DNA binding"/>
    <property type="evidence" value="ECO:0007669"/>
    <property type="project" value="InterPro"/>
</dbReference>
<dbReference type="Proteomes" id="UP000194664">
    <property type="component" value="Unassembled WGS sequence"/>
</dbReference>
<dbReference type="RefSeq" id="WP_086450088.1">
    <property type="nucleotide sequence ID" value="NZ_MSPP01000001.1"/>
</dbReference>
<dbReference type="OrthoDB" id="7222937at2"/>
<dbReference type="PROSITE" id="PS51898">
    <property type="entry name" value="TYR_RECOMBINASE"/>
    <property type="match status" value="1"/>
</dbReference>
<sequence>MKGLKKRRSTWHLVRRVPTDFHDVEPRRLLTLSLRTDSKKLAAEKATQVWDNLLEGWQALKDGRSDDADVRFKAAQRICANKGFQYLPVAEVADLPLVDLLKRVEAAIQSNGHVDADVAAATLGTVSEPQLLLSQLVDHVEGLSAHENRFKNDAQLKAWRNPRKRAVKNLTAAIGGDKPVAQLTRADVLLHRRYWQERIKQRGLDIETANKDFTNMSGMLSRYYDDLGVEDPPRIYNGVNLTDRHKKNTRKDEVPVAFILEKWFANGALDCLNTEARDILLISIETGCRQSEIYNLPASAFQLDAPIPHIVIKNEEGVREIKNKHSARLVPLFGVALAAAKRNPNGFPRYHGKTSYSNGVHKTLRKNGLLPRGITVGGLRHTFESRLKGVEVQSDDRGELMGHSVANIRGREWYGDEMHLEQRAAIMQAIAFPVPDYLK</sequence>
<dbReference type="EMBL" id="MSPP01000001">
    <property type="protein sequence ID" value="OUD10435.1"/>
    <property type="molecule type" value="Genomic_DNA"/>
</dbReference>
<dbReference type="AlphaFoldDB" id="A0A251X1Z8"/>
<dbReference type="InterPro" id="IPR002104">
    <property type="entry name" value="Integrase_catalytic"/>
</dbReference>
<dbReference type="Gene3D" id="1.10.443.10">
    <property type="entry name" value="Intergrase catalytic core"/>
    <property type="match status" value="1"/>
</dbReference>
<evidence type="ECO:0000313" key="3">
    <source>
        <dbReference type="EMBL" id="OUD10435.1"/>
    </source>
</evidence>
<dbReference type="InterPro" id="IPR011010">
    <property type="entry name" value="DNA_brk_join_enz"/>
</dbReference>
<protein>
    <recommendedName>
        <fullName evidence="2">Tyr recombinase domain-containing protein</fullName>
    </recommendedName>
</protein>
<evidence type="ECO:0000259" key="2">
    <source>
        <dbReference type="PROSITE" id="PS51898"/>
    </source>
</evidence>
<proteinExistence type="predicted"/>
<dbReference type="Pfam" id="PF20172">
    <property type="entry name" value="DUF6538"/>
    <property type="match status" value="1"/>
</dbReference>
<name>A0A251X1Z8_9RHOB</name>